<organism evidence="1">
    <name type="scientific">Arundo donax</name>
    <name type="common">Giant reed</name>
    <name type="synonym">Donax arundinaceus</name>
    <dbReference type="NCBI Taxonomy" id="35708"/>
    <lineage>
        <taxon>Eukaryota</taxon>
        <taxon>Viridiplantae</taxon>
        <taxon>Streptophyta</taxon>
        <taxon>Embryophyta</taxon>
        <taxon>Tracheophyta</taxon>
        <taxon>Spermatophyta</taxon>
        <taxon>Magnoliopsida</taxon>
        <taxon>Liliopsida</taxon>
        <taxon>Poales</taxon>
        <taxon>Poaceae</taxon>
        <taxon>PACMAD clade</taxon>
        <taxon>Arundinoideae</taxon>
        <taxon>Arundineae</taxon>
        <taxon>Arundo</taxon>
    </lineage>
</organism>
<dbReference type="EMBL" id="GBRH01265060">
    <property type="protein sequence ID" value="JAD32835.1"/>
    <property type="molecule type" value="Transcribed_RNA"/>
</dbReference>
<reference evidence="1" key="2">
    <citation type="journal article" date="2015" name="Data Brief">
        <title>Shoot transcriptome of the giant reed, Arundo donax.</title>
        <authorList>
            <person name="Barrero R.A."/>
            <person name="Guerrero F.D."/>
            <person name="Moolhuijzen P."/>
            <person name="Goolsby J.A."/>
            <person name="Tidwell J."/>
            <person name="Bellgard S.E."/>
            <person name="Bellgard M.I."/>
        </authorList>
    </citation>
    <scope>NUCLEOTIDE SEQUENCE</scope>
    <source>
        <tissue evidence="1">Shoot tissue taken approximately 20 cm above the soil surface</tissue>
    </source>
</reference>
<evidence type="ECO:0000313" key="1">
    <source>
        <dbReference type="EMBL" id="JAD32835.1"/>
    </source>
</evidence>
<reference evidence="1" key="1">
    <citation type="submission" date="2014-09" db="EMBL/GenBank/DDBJ databases">
        <authorList>
            <person name="Magalhaes I.L.F."/>
            <person name="Oliveira U."/>
            <person name="Santos F.R."/>
            <person name="Vidigal T.H.D.A."/>
            <person name="Brescovit A.D."/>
            <person name="Santos A.J."/>
        </authorList>
    </citation>
    <scope>NUCLEOTIDE SEQUENCE</scope>
    <source>
        <tissue evidence="1">Shoot tissue taken approximately 20 cm above the soil surface</tissue>
    </source>
</reference>
<name>A0A0A8Z7V9_ARUDO</name>
<dbReference type="AlphaFoldDB" id="A0A0A8Z7V9"/>
<accession>A0A0A8Z7V9</accession>
<protein>
    <submittedName>
        <fullName evidence="1">Uncharacterized protein</fullName>
    </submittedName>
</protein>
<sequence>MRICETESKLPVLNLNPDESRYYVDLSIFWLPFLAL</sequence>
<proteinExistence type="predicted"/>